<feature type="compositionally biased region" description="Polar residues" evidence="1">
    <location>
        <begin position="223"/>
        <end position="245"/>
    </location>
</feature>
<sequence>MRCANGLLCMPLHDDLKPRISQVDVLRSESFLVRWDRPRRVDGELQRYEVKTFINSLEGPVILRSTSGNEHSLMMRGLDPYRNYFIQVTAVTSSGRSPPSDPLSVITDTAPSSSPLNLELTKITPRSVRLEREPPEMFYKNIDSYRVDMMKDGKLLRSESTKDTKIDLSDLEPGQLIVLRVFAGTRSLYRRKECEGEFAQLVFTAPPEATTSSRLTKTPPVGRTTNTPTKHSTPLSGKHTTNLTSKPRAMYGAPRTLLHNIVRLYPHTTNLTSKPRAMFGATRTLLQNIARLYPQSTNHVWRTTNTPTKHTTSGKHTTNLTSKPRNLSVHDEHSQNTHCESCGWTDSRNLIGMHNTSPSLKYNTNPSLKYNTNPSLKYNTNPSLKYNTNPSLKYNTNPSLKYNTNPSLKYNTSPSLKYNTSPSLKYNTSPSNKQTINSCENAENMTERLSHFFISLTL</sequence>
<dbReference type="Gene3D" id="2.60.40.10">
    <property type="entry name" value="Immunoglobulins"/>
    <property type="match status" value="2"/>
</dbReference>
<dbReference type="InterPro" id="IPR036116">
    <property type="entry name" value="FN3_sf"/>
</dbReference>
<dbReference type="PANTHER" id="PTHR46957">
    <property type="entry name" value="CYTOKINE RECEPTOR"/>
    <property type="match status" value="1"/>
</dbReference>
<feature type="region of interest" description="Disordered" evidence="1">
    <location>
        <begin position="300"/>
        <end position="339"/>
    </location>
</feature>
<dbReference type="PROSITE" id="PS50853">
    <property type="entry name" value="FN3"/>
    <property type="match status" value="2"/>
</dbReference>
<evidence type="ECO:0000313" key="3">
    <source>
        <dbReference type="EMBL" id="KAK3786510.1"/>
    </source>
</evidence>
<dbReference type="InterPro" id="IPR013783">
    <property type="entry name" value="Ig-like_fold"/>
</dbReference>
<gene>
    <name evidence="3" type="ORF">RRG08_039156</name>
</gene>
<feature type="region of interest" description="Disordered" evidence="1">
    <location>
        <begin position="356"/>
        <end position="433"/>
    </location>
</feature>
<keyword evidence="4" id="KW-1185">Reference proteome</keyword>
<dbReference type="PANTHER" id="PTHR46957:SF3">
    <property type="entry name" value="CYTOKINE RECEPTOR"/>
    <property type="match status" value="1"/>
</dbReference>
<feature type="region of interest" description="Disordered" evidence="1">
    <location>
        <begin position="209"/>
        <end position="247"/>
    </location>
</feature>
<feature type="domain" description="Fibronectin type-III" evidence="2">
    <location>
        <begin position="17"/>
        <end position="112"/>
    </location>
</feature>
<dbReference type="Pfam" id="PF00041">
    <property type="entry name" value="fn3"/>
    <property type="match status" value="1"/>
</dbReference>
<accession>A0AAE1DY16</accession>
<dbReference type="SUPFAM" id="SSF49265">
    <property type="entry name" value="Fibronectin type III"/>
    <property type="match status" value="1"/>
</dbReference>
<name>A0AAE1DY16_9GAST</name>
<dbReference type="Proteomes" id="UP001283361">
    <property type="component" value="Unassembled WGS sequence"/>
</dbReference>
<evidence type="ECO:0000256" key="1">
    <source>
        <dbReference type="SAM" id="MobiDB-lite"/>
    </source>
</evidence>
<proteinExistence type="predicted"/>
<protein>
    <recommendedName>
        <fullName evidence="2">Fibronectin type-III domain-containing protein</fullName>
    </recommendedName>
</protein>
<evidence type="ECO:0000313" key="4">
    <source>
        <dbReference type="Proteomes" id="UP001283361"/>
    </source>
</evidence>
<dbReference type="SMART" id="SM00060">
    <property type="entry name" value="FN3"/>
    <property type="match status" value="2"/>
</dbReference>
<reference evidence="3" key="1">
    <citation type="journal article" date="2023" name="G3 (Bethesda)">
        <title>A reference genome for the long-term kleptoplast-retaining sea slug Elysia crispata morphotype clarki.</title>
        <authorList>
            <person name="Eastman K.E."/>
            <person name="Pendleton A.L."/>
            <person name="Shaikh M.A."/>
            <person name="Suttiyut T."/>
            <person name="Ogas R."/>
            <person name="Tomko P."/>
            <person name="Gavelis G."/>
            <person name="Widhalm J.R."/>
            <person name="Wisecaver J.H."/>
        </authorList>
    </citation>
    <scope>NUCLEOTIDE SEQUENCE</scope>
    <source>
        <strain evidence="3">ECLA1</strain>
    </source>
</reference>
<dbReference type="GO" id="GO:0016020">
    <property type="term" value="C:membrane"/>
    <property type="evidence" value="ECO:0007669"/>
    <property type="project" value="UniProtKB-SubCell"/>
</dbReference>
<dbReference type="InterPro" id="IPR003961">
    <property type="entry name" value="FN3_dom"/>
</dbReference>
<dbReference type="CDD" id="cd00063">
    <property type="entry name" value="FN3"/>
    <property type="match status" value="2"/>
</dbReference>
<organism evidence="3 4">
    <name type="scientific">Elysia crispata</name>
    <name type="common">lettuce slug</name>
    <dbReference type="NCBI Taxonomy" id="231223"/>
    <lineage>
        <taxon>Eukaryota</taxon>
        <taxon>Metazoa</taxon>
        <taxon>Spiralia</taxon>
        <taxon>Lophotrochozoa</taxon>
        <taxon>Mollusca</taxon>
        <taxon>Gastropoda</taxon>
        <taxon>Heterobranchia</taxon>
        <taxon>Euthyneura</taxon>
        <taxon>Panpulmonata</taxon>
        <taxon>Sacoglossa</taxon>
        <taxon>Placobranchoidea</taxon>
        <taxon>Plakobranchidae</taxon>
        <taxon>Elysia</taxon>
    </lineage>
</organism>
<dbReference type="AlphaFoldDB" id="A0AAE1DY16"/>
<evidence type="ECO:0000259" key="2">
    <source>
        <dbReference type="PROSITE" id="PS50853"/>
    </source>
</evidence>
<dbReference type="EMBL" id="JAWDGP010001962">
    <property type="protein sequence ID" value="KAK3786510.1"/>
    <property type="molecule type" value="Genomic_DNA"/>
</dbReference>
<dbReference type="InterPro" id="IPR050713">
    <property type="entry name" value="RTP_Phos/Ushers"/>
</dbReference>
<feature type="domain" description="Fibronectin type-III" evidence="2">
    <location>
        <begin position="114"/>
        <end position="207"/>
    </location>
</feature>
<feature type="compositionally biased region" description="Polar residues" evidence="1">
    <location>
        <begin position="300"/>
        <end position="325"/>
    </location>
</feature>
<comment type="caution">
    <text evidence="3">The sequence shown here is derived from an EMBL/GenBank/DDBJ whole genome shotgun (WGS) entry which is preliminary data.</text>
</comment>